<evidence type="ECO:0000313" key="3">
    <source>
        <dbReference type="EnsemblFungi" id="EJT69464"/>
    </source>
</evidence>
<feature type="compositionally biased region" description="Polar residues" evidence="1">
    <location>
        <begin position="479"/>
        <end position="488"/>
    </location>
</feature>
<name>J3PHV2_GAET3</name>
<dbReference type="AlphaFoldDB" id="J3PHV2"/>
<feature type="compositionally biased region" description="Low complexity" evidence="1">
    <location>
        <begin position="450"/>
        <end position="461"/>
    </location>
</feature>
<evidence type="ECO:0000313" key="4">
    <source>
        <dbReference type="Proteomes" id="UP000006039"/>
    </source>
</evidence>
<reference evidence="2" key="2">
    <citation type="submission" date="2010-07" db="EMBL/GenBank/DDBJ databases">
        <authorList>
            <consortium name="The Broad Institute Genome Sequencing Platform"/>
            <consortium name="Broad Institute Genome Sequencing Center for Infectious Disease"/>
            <person name="Ma L.-J."/>
            <person name="Dead R."/>
            <person name="Young S."/>
            <person name="Zeng Q."/>
            <person name="Koehrsen M."/>
            <person name="Alvarado L."/>
            <person name="Berlin A."/>
            <person name="Chapman S.B."/>
            <person name="Chen Z."/>
            <person name="Freedman E."/>
            <person name="Gellesch M."/>
            <person name="Goldberg J."/>
            <person name="Griggs A."/>
            <person name="Gujja S."/>
            <person name="Heilman E.R."/>
            <person name="Heiman D."/>
            <person name="Hepburn T."/>
            <person name="Howarth C."/>
            <person name="Jen D."/>
            <person name="Larson L."/>
            <person name="Mehta T."/>
            <person name="Neiman D."/>
            <person name="Pearson M."/>
            <person name="Roberts A."/>
            <person name="Saif S."/>
            <person name="Shea T."/>
            <person name="Shenoy N."/>
            <person name="Sisk P."/>
            <person name="Stolte C."/>
            <person name="Sykes S."/>
            <person name="Walk T."/>
            <person name="White J."/>
            <person name="Yandava C."/>
            <person name="Haas B."/>
            <person name="Nusbaum C."/>
            <person name="Birren B."/>
        </authorList>
    </citation>
    <scope>NUCLEOTIDE SEQUENCE</scope>
    <source>
        <strain evidence="2">R3-111a-1</strain>
    </source>
</reference>
<dbReference type="HOGENOM" id="CLU_540981_0_0_1"/>
<reference evidence="3" key="4">
    <citation type="journal article" date="2015" name="G3 (Bethesda)">
        <title>Genome sequences of three phytopathogenic species of the Magnaporthaceae family of fungi.</title>
        <authorList>
            <person name="Okagaki L.H."/>
            <person name="Nunes C.C."/>
            <person name="Sailsbery J."/>
            <person name="Clay B."/>
            <person name="Brown D."/>
            <person name="John T."/>
            <person name="Oh Y."/>
            <person name="Young N."/>
            <person name="Fitzgerald M."/>
            <person name="Haas B.J."/>
            <person name="Zeng Q."/>
            <person name="Young S."/>
            <person name="Adiconis X."/>
            <person name="Fan L."/>
            <person name="Levin J.Z."/>
            <person name="Mitchell T.K."/>
            <person name="Okubara P.A."/>
            <person name="Farman M.L."/>
            <person name="Kohn L.M."/>
            <person name="Birren B."/>
            <person name="Ma L.-J."/>
            <person name="Dean R.A."/>
        </authorList>
    </citation>
    <scope>NUCLEOTIDE SEQUENCE</scope>
    <source>
        <strain evidence="3">R3-111a-1</strain>
    </source>
</reference>
<dbReference type="EMBL" id="GL385404">
    <property type="protein sequence ID" value="EJT69464.1"/>
    <property type="molecule type" value="Genomic_DNA"/>
</dbReference>
<feature type="compositionally biased region" description="Polar residues" evidence="1">
    <location>
        <begin position="215"/>
        <end position="233"/>
    </location>
</feature>
<dbReference type="eggNOG" id="ENOG502QZZV">
    <property type="taxonomic scope" value="Eukaryota"/>
</dbReference>
<protein>
    <submittedName>
        <fullName evidence="2 3">Uncharacterized protein</fullName>
    </submittedName>
</protein>
<reference evidence="2" key="3">
    <citation type="submission" date="2010-09" db="EMBL/GenBank/DDBJ databases">
        <title>Annotation of Gaeumannomyces graminis var. tritici R3-111a-1.</title>
        <authorList>
            <consortium name="The Broad Institute Genome Sequencing Platform"/>
            <person name="Ma L.-J."/>
            <person name="Dead R."/>
            <person name="Young S.K."/>
            <person name="Zeng Q."/>
            <person name="Gargeya S."/>
            <person name="Fitzgerald M."/>
            <person name="Haas B."/>
            <person name="Abouelleil A."/>
            <person name="Alvarado L."/>
            <person name="Arachchi H.M."/>
            <person name="Berlin A."/>
            <person name="Brown A."/>
            <person name="Chapman S.B."/>
            <person name="Chen Z."/>
            <person name="Dunbar C."/>
            <person name="Freedman E."/>
            <person name="Gearin G."/>
            <person name="Gellesch M."/>
            <person name="Goldberg J."/>
            <person name="Griggs A."/>
            <person name="Gujja S."/>
            <person name="Heiman D."/>
            <person name="Howarth C."/>
            <person name="Larson L."/>
            <person name="Lui A."/>
            <person name="MacDonald P.J.P."/>
            <person name="Mehta T."/>
            <person name="Montmayeur A."/>
            <person name="Murphy C."/>
            <person name="Neiman D."/>
            <person name="Pearson M."/>
            <person name="Priest M."/>
            <person name="Roberts A."/>
            <person name="Saif S."/>
            <person name="Shea T."/>
            <person name="Shenoy N."/>
            <person name="Sisk P."/>
            <person name="Stolte C."/>
            <person name="Sykes S."/>
            <person name="Yandava C."/>
            <person name="Wortman J."/>
            <person name="Nusbaum C."/>
            <person name="Birren B."/>
        </authorList>
    </citation>
    <scope>NUCLEOTIDE SEQUENCE</scope>
    <source>
        <strain evidence="2">R3-111a-1</strain>
    </source>
</reference>
<dbReference type="OrthoDB" id="4848429at2759"/>
<reference evidence="4" key="1">
    <citation type="submission" date="2010-07" db="EMBL/GenBank/DDBJ databases">
        <title>The genome sequence of Gaeumannomyces graminis var. tritici strain R3-111a-1.</title>
        <authorList>
            <consortium name="The Broad Institute Genome Sequencing Platform"/>
            <person name="Ma L.-J."/>
            <person name="Dead R."/>
            <person name="Young S."/>
            <person name="Zeng Q."/>
            <person name="Koehrsen M."/>
            <person name="Alvarado L."/>
            <person name="Berlin A."/>
            <person name="Chapman S.B."/>
            <person name="Chen Z."/>
            <person name="Freedman E."/>
            <person name="Gellesch M."/>
            <person name="Goldberg J."/>
            <person name="Griggs A."/>
            <person name="Gujja S."/>
            <person name="Heilman E.R."/>
            <person name="Heiman D."/>
            <person name="Hepburn T."/>
            <person name="Howarth C."/>
            <person name="Jen D."/>
            <person name="Larson L."/>
            <person name="Mehta T."/>
            <person name="Neiman D."/>
            <person name="Pearson M."/>
            <person name="Roberts A."/>
            <person name="Saif S."/>
            <person name="Shea T."/>
            <person name="Shenoy N."/>
            <person name="Sisk P."/>
            <person name="Stolte C."/>
            <person name="Sykes S."/>
            <person name="Walk T."/>
            <person name="White J."/>
            <person name="Yandava C."/>
            <person name="Haas B."/>
            <person name="Nusbaum C."/>
            <person name="Birren B."/>
        </authorList>
    </citation>
    <scope>NUCLEOTIDE SEQUENCE [LARGE SCALE GENOMIC DNA]</scope>
    <source>
        <strain evidence="4">R3-111a-1</strain>
    </source>
</reference>
<dbReference type="EnsemblFungi" id="EJT69464">
    <property type="protein sequence ID" value="EJT69464"/>
    <property type="gene ID" value="GGTG_13083"/>
</dbReference>
<feature type="compositionally biased region" description="Low complexity" evidence="1">
    <location>
        <begin position="90"/>
        <end position="115"/>
    </location>
</feature>
<sequence>MFSKRKSVDWTSQRQSSPSFREKLSGFVRLGHGLARKPTLSLLRQSSRAERPSMDERPAAALPQVQMKDFGTSRLEIDLQSLEAFRCLTPQGKDQQQQQQSASGGKPGSPNKPNGLVSKAATTTPIAEMFSSRRSAIFSTATVVVAVPSLAKSSPALVVELPANKPGRVTVDERAPAATRASSIRSRAPADTIILVPADMGSCRSRAPSRAKHGASSSIVTVEIVDSSQGQTHTPRPWPPPEPETPASRAPSRSQPREPRRAAWAPSTAGPPATSTEPIVISGPIVRSRQNSLATAAGLQSRPGSADKRHSTPAALPPSLTISTAPGPQGALSAADNSSVPPERRRRSWQPASVAGTPRSSGPPSASAPWQRLEAARRPSARLDSNRLAWLRDLEGGRKTPSGGVNSDLPVLKKVQGSVADKLARFESKGQPAQAQTLPGTPLAQMVPLSRSNSTRSRTSSVADTFMSTSLTGGGAPTTARSSLDSHRASSVFSHYDESFREKMERLTANATQKVEDQGKPDTTKIASTFVAVDRGVMH</sequence>
<gene>
    <name evidence="3" type="primary">20353541</name>
    <name evidence="2" type="ORF">GGTG_13083</name>
</gene>
<feature type="region of interest" description="Disordered" evidence="1">
    <location>
        <begin position="426"/>
        <end position="488"/>
    </location>
</feature>
<feature type="region of interest" description="Disordered" evidence="1">
    <location>
        <begin position="90"/>
        <end position="118"/>
    </location>
</feature>
<feature type="compositionally biased region" description="Polar residues" evidence="1">
    <location>
        <begin position="9"/>
        <end position="19"/>
    </location>
</feature>
<feature type="compositionally biased region" description="Polar residues" evidence="1">
    <location>
        <begin position="462"/>
        <end position="471"/>
    </location>
</feature>
<organism evidence="2">
    <name type="scientific">Gaeumannomyces tritici (strain R3-111a-1)</name>
    <name type="common">Wheat and barley take-all root rot fungus</name>
    <name type="synonym">Gaeumannomyces graminis var. tritici</name>
    <dbReference type="NCBI Taxonomy" id="644352"/>
    <lineage>
        <taxon>Eukaryota</taxon>
        <taxon>Fungi</taxon>
        <taxon>Dikarya</taxon>
        <taxon>Ascomycota</taxon>
        <taxon>Pezizomycotina</taxon>
        <taxon>Sordariomycetes</taxon>
        <taxon>Sordariomycetidae</taxon>
        <taxon>Magnaporthales</taxon>
        <taxon>Magnaporthaceae</taxon>
        <taxon>Gaeumannomyces</taxon>
    </lineage>
</organism>
<dbReference type="GeneID" id="20353541"/>
<reference evidence="3" key="5">
    <citation type="submission" date="2018-04" db="UniProtKB">
        <authorList>
            <consortium name="EnsemblFungi"/>
        </authorList>
    </citation>
    <scope>IDENTIFICATION</scope>
    <source>
        <strain evidence="3">R3-111a-1</strain>
    </source>
</reference>
<feature type="region of interest" description="Disordered" evidence="1">
    <location>
        <begin position="39"/>
        <end position="67"/>
    </location>
</feature>
<feature type="region of interest" description="Disordered" evidence="1">
    <location>
        <begin position="203"/>
        <end position="379"/>
    </location>
</feature>
<feature type="region of interest" description="Disordered" evidence="1">
    <location>
        <begin position="1"/>
        <end position="22"/>
    </location>
</feature>
<evidence type="ECO:0000313" key="2">
    <source>
        <dbReference type="EMBL" id="EJT69464.1"/>
    </source>
</evidence>
<feature type="compositionally biased region" description="Low complexity" evidence="1">
    <location>
        <begin position="355"/>
        <end position="369"/>
    </location>
</feature>
<dbReference type="STRING" id="644352.J3PHV2"/>
<evidence type="ECO:0000256" key="1">
    <source>
        <dbReference type="SAM" id="MobiDB-lite"/>
    </source>
</evidence>
<dbReference type="RefSeq" id="XP_009229249.1">
    <property type="nucleotide sequence ID" value="XM_009230985.1"/>
</dbReference>
<accession>J3PHV2</accession>
<dbReference type="Proteomes" id="UP000006039">
    <property type="component" value="Unassembled WGS sequence"/>
</dbReference>
<dbReference type="VEuPathDB" id="FungiDB:GGTG_13083"/>
<feature type="compositionally biased region" description="Basic and acidic residues" evidence="1">
    <location>
        <begin position="47"/>
        <end position="58"/>
    </location>
</feature>
<proteinExistence type="predicted"/>
<keyword evidence="4" id="KW-1185">Reference proteome</keyword>